<evidence type="ECO:0000259" key="10">
    <source>
        <dbReference type="Pfam" id="PF03553"/>
    </source>
</evidence>
<name>A0ABS2CBU0_9NEIS</name>
<feature type="transmembrane region" description="Helical" evidence="9">
    <location>
        <begin position="261"/>
        <end position="279"/>
    </location>
</feature>
<feature type="transmembrane region" description="Helical" evidence="9">
    <location>
        <begin position="146"/>
        <end position="170"/>
    </location>
</feature>
<dbReference type="Pfam" id="PF03553">
    <property type="entry name" value="Na_H_antiporter"/>
    <property type="match status" value="1"/>
</dbReference>
<keyword evidence="4" id="KW-1003">Cell membrane</keyword>
<feature type="transmembrane region" description="Helical" evidence="9">
    <location>
        <begin position="12"/>
        <end position="33"/>
    </location>
</feature>
<dbReference type="Proteomes" id="UP001195660">
    <property type="component" value="Unassembled WGS sequence"/>
</dbReference>
<dbReference type="InterPro" id="IPR052180">
    <property type="entry name" value="NhaC_Na-H+_Antiporter"/>
</dbReference>
<comment type="caution">
    <text evidence="11">The sequence shown here is derived from an EMBL/GenBank/DDBJ whole genome shotgun (WGS) entry which is preliminary data.</text>
</comment>
<sequence length="483" mass="49940">MQRPDSVQPLSLIEAIIPVAALILLVGLSYFLFGDAGALGPNQVALVVATMIAVFIGWRRGHSGESLAKAATDSVSTGIGAVFILFAVGALIGTWALSGTLVAMVYYGLQLLSPNYFFVTACAITALVSLCIGSSWTVVGTIGVGFMGIAMSMDLNPAIAAGAVISGAYFGDKSSPLSDSANLSAAAAGVELYDHIRETLLTSIVALLLVLALFFVLGQPGDFDASEKMKAISNSFEITPLLFIPLVVVIALALLRVPAVTAIFLGAIAGGILAVIVAPERVIAFADAGDLPAPIAMFKGVWLALASGYTSTTGFAPMDLLATRGGMDSMLNTIWLIVTALAFGGVVEKVGVLDRLITPIISKAKSDGALVSKLAASIFATNVITADQYIAIVLPGRMFKNAFAQRGLAPVVLSRAVGDTATPTSALIPWNSCGAYMAATLGVATWSYAPFAFFCFISPAITIAIAYAGIRMKRIEIAPSATN</sequence>
<organism evidence="11 12">
    <name type="scientific">Deefgea chitinilytica</name>
    <dbReference type="NCBI Taxonomy" id="570276"/>
    <lineage>
        <taxon>Bacteria</taxon>
        <taxon>Pseudomonadati</taxon>
        <taxon>Pseudomonadota</taxon>
        <taxon>Betaproteobacteria</taxon>
        <taxon>Neisseriales</taxon>
        <taxon>Chitinibacteraceae</taxon>
        <taxon>Deefgea</taxon>
    </lineage>
</organism>
<gene>
    <name evidence="11" type="primary">nhaC</name>
    <name evidence="11" type="ORF">GM173_08510</name>
</gene>
<evidence type="ECO:0000256" key="9">
    <source>
        <dbReference type="SAM" id="Phobius"/>
    </source>
</evidence>
<keyword evidence="12" id="KW-1185">Reference proteome</keyword>
<dbReference type="EMBL" id="WOFE01000003">
    <property type="protein sequence ID" value="MBM5571619.1"/>
    <property type="molecule type" value="Genomic_DNA"/>
</dbReference>
<keyword evidence="3" id="KW-0050">Antiport</keyword>
<comment type="similarity">
    <text evidence="8">Belongs to the NhaC Na(+)/H(+) (TC 2.A.35) antiporter family.</text>
</comment>
<evidence type="ECO:0000256" key="4">
    <source>
        <dbReference type="ARBA" id="ARBA00022475"/>
    </source>
</evidence>
<feature type="transmembrane region" description="Helical" evidence="9">
    <location>
        <begin position="238"/>
        <end position="255"/>
    </location>
</feature>
<dbReference type="PANTHER" id="PTHR33451:SF3">
    <property type="entry name" value="MALATE-2H(+)_NA(+)-LACTATE ANTIPORTER"/>
    <property type="match status" value="1"/>
</dbReference>
<feature type="transmembrane region" description="Helical" evidence="9">
    <location>
        <begin position="200"/>
        <end position="217"/>
    </location>
</feature>
<evidence type="ECO:0000256" key="1">
    <source>
        <dbReference type="ARBA" id="ARBA00004651"/>
    </source>
</evidence>
<proteinExistence type="inferred from homology"/>
<evidence type="ECO:0000313" key="12">
    <source>
        <dbReference type="Proteomes" id="UP001195660"/>
    </source>
</evidence>
<evidence type="ECO:0000256" key="6">
    <source>
        <dbReference type="ARBA" id="ARBA00022989"/>
    </source>
</evidence>
<feature type="transmembrane region" description="Helical" evidence="9">
    <location>
        <begin position="330"/>
        <end position="353"/>
    </location>
</feature>
<dbReference type="PANTHER" id="PTHR33451">
    <property type="entry name" value="MALATE-2H(+)/NA(+)-LACTATE ANTIPORTER"/>
    <property type="match status" value="1"/>
</dbReference>
<keyword evidence="5 9" id="KW-0812">Transmembrane</keyword>
<keyword evidence="7 9" id="KW-0472">Membrane</keyword>
<evidence type="ECO:0000256" key="8">
    <source>
        <dbReference type="ARBA" id="ARBA00038435"/>
    </source>
</evidence>
<keyword evidence="6 9" id="KW-1133">Transmembrane helix</keyword>
<evidence type="ECO:0000256" key="2">
    <source>
        <dbReference type="ARBA" id="ARBA00022448"/>
    </source>
</evidence>
<dbReference type="NCBIfam" id="TIGR00931">
    <property type="entry name" value="antiport_nhaC"/>
    <property type="match status" value="1"/>
</dbReference>
<reference evidence="11 12" key="1">
    <citation type="submission" date="2019-11" db="EMBL/GenBank/DDBJ databases">
        <title>Novel Deefgea species.</title>
        <authorList>
            <person name="Han J.-H."/>
        </authorList>
    </citation>
    <scope>NUCLEOTIDE SEQUENCE [LARGE SCALE GENOMIC DNA]</scope>
    <source>
        <strain evidence="11 12">LMG 24817</strain>
    </source>
</reference>
<feature type="transmembrane region" description="Helical" evidence="9">
    <location>
        <begin position="115"/>
        <end position="139"/>
    </location>
</feature>
<feature type="transmembrane region" description="Helical" evidence="9">
    <location>
        <begin position="374"/>
        <end position="394"/>
    </location>
</feature>
<evidence type="ECO:0000313" key="11">
    <source>
        <dbReference type="EMBL" id="MBM5571619.1"/>
    </source>
</evidence>
<accession>A0ABS2CBU0</accession>
<dbReference type="InterPro" id="IPR018461">
    <property type="entry name" value="Na/H_Antiport_NhaC-like_C"/>
</dbReference>
<comment type="subcellular location">
    <subcellularLocation>
        <location evidence="1">Cell membrane</location>
        <topology evidence="1">Multi-pass membrane protein</topology>
    </subcellularLocation>
</comment>
<evidence type="ECO:0000256" key="5">
    <source>
        <dbReference type="ARBA" id="ARBA00022692"/>
    </source>
</evidence>
<feature type="transmembrane region" description="Helical" evidence="9">
    <location>
        <begin position="451"/>
        <end position="470"/>
    </location>
</feature>
<dbReference type="RefSeq" id="WP_203570954.1">
    <property type="nucleotide sequence ID" value="NZ_WOFE01000003.1"/>
</dbReference>
<dbReference type="InterPro" id="IPR004770">
    <property type="entry name" value="Na/H_antiport_NhaC"/>
</dbReference>
<keyword evidence="2" id="KW-0813">Transport</keyword>
<evidence type="ECO:0000256" key="3">
    <source>
        <dbReference type="ARBA" id="ARBA00022449"/>
    </source>
</evidence>
<protein>
    <submittedName>
        <fullName evidence="11">Na+/H+ antiporter NhaC</fullName>
    </submittedName>
</protein>
<feature type="domain" description="Na+/H+ antiporter NhaC-like C-terminal" evidence="10">
    <location>
        <begin position="167"/>
        <end position="470"/>
    </location>
</feature>
<feature type="transmembrane region" description="Helical" evidence="9">
    <location>
        <begin position="39"/>
        <end position="58"/>
    </location>
</feature>
<feature type="transmembrane region" description="Helical" evidence="9">
    <location>
        <begin position="79"/>
        <end position="109"/>
    </location>
</feature>
<evidence type="ECO:0000256" key="7">
    <source>
        <dbReference type="ARBA" id="ARBA00023136"/>
    </source>
</evidence>